<dbReference type="SUPFAM" id="SSF52540">
    <property type="entry name" value="P-loop containing nucleoside triphosphate hydrolases"/>
    <property type="match status" value="1"/>
</dbReference>
<name>A0AAW9NML1_9BACI</name>
<keyword evidence="9" id="KW-1185">Reference proteome</keyword>
<feature type="non-terminal residue" evidence="8">
    <location>
        <position position="455"/>
    </location>
</feature>
<dbReference type="Gene3D" id="3.40.50.300">
    <property type="entry name" value="P-loop containing nucleotide triphosphate hydrolases"/>
    <property type="match status" value="1"/>
</dbReference>
<sequence length="455" mass="52897">MNNPIFTAEDVEAAERLLLKEGAKFDEDEKVPIISCMDESIDVIACPGSGKTTTLLAKLCILSEKMPFDDGKGIAIITHTNVAIEEIKSKLGYKSDIFFNYPNFFGTIHSFIDKYLALPFYKETFNSNIVSINDDIYNLKLTRKLVPFSNLDKFIFARVIAQSKGKRLSRSELVKLKETFLNSIYMDFEQEHIVFKSNGKTLVKDPEKDIYKELYQLFYKDMLGQGYLRYMDSYLLGKLYIYKHPDVCKFFSKRFKYLFVDETQDNSYIQNDILKILFDQGETIVQRFGDPNQGIYEEKNLVTSQVIIPTTTVYEISKSMRYSESIANFINPLRVFNNGKELVGNSDVKNIAPHLIIFDKEKISEVREKFIELIQSYELTNDKHPFKAVGWVGYNENPERLTIQSYFPQYVSQKKVDIQIDKYNFHSCLNQNIKKKRTLGNVYNSILEFCVNYLD</sequence>
<keyword evidence="3 6" id="KW-0347">Helicase</keyword>
<dbReference type="RefSeq" id="WP_367408008.1">
    <property type="nucleotide sequence ID" value="NZ_JARNBH010000029.1"/>
</dbReference>
<feature type="binding site" evidence="6">
    <location>
        <begin position="45"/>
        <end position="52"/>
    </location>
    <ligand>
        <name>ATP</name>
        <dbReference type="ChEBI" id="CHEBI:30616"/>
    </ligand>
</feature>
<evidence type="ECO:0000256" key="5">
    <source>
        <dbReference type="ARBA" id="ARBA00023125"/>
    </source>
</evidence>
<evidence type="ECO:0000256" key="3">
    <source>
        <dbReference type="ARBA" id="ARBA00022806"/>
    </source>
</evidence>
<evidence type="ECO:0000259" key="7">
    <source>
        <dbReference type="PROSITE" id="PS51198"/>
    </source>
</evidence>
<dbReference type="Proteomes" id="UP001307168">
    <property type="component" value="Unassembled WGS sequence"/>
</dbReference>
<dbReference type="GO" id="GO:0000725">
    <property type="term" value="P:recombinational repair"/>
    <property type="evidence" value="ECO:0007669"/>
    <property type="project" value="TreeGrafter"/>
</dbReference>
<dbReference type="InterPro" id="IPR013986">
    <property type="entry name" value="DExx_box_DNA_helicase_dom_sf"/>
</dbReference>
<dbReference type="GO" id="GO:0003677">
    <property type="term" value="F:DNA binding"/>
    <property type="evidence" value="ECO:0007669"/>
    <property type="project" value="UniProtKB-KW"/>
</dbReference>
<comment type="caution">
    <text evidence="8">The sequence shown here is derived from an EMBL/GenBank/DDBJ whole genome shotgun (WGS) entry which is preliminary data.</text>
</comment>
<protein>
    <submittedName>
        <fullName evidence="8">UvrD-helicase domain-containing protein</fullName>
    </submittedName>
</protein>
<dbReference type="PANTHER" id="PTHR11070">
    <property type="entry name" value="UVRD / RECB / PCRA DNA HELICASE FAMILY MEMBER"/>
    <property type="match status" value="1"/>
</dbReference>
<dbReference type="InterPro" id="IPR014016">
    <property type="entry name" value="UvrD-like_ATP-bd"/>
</dbReference>
<keyword evidence="2 6" id="KW-0378">Hydrolase</keyword>
<dbReference type="InterPro" id="IPR000212">
    <property type="entry name" value="DNA_helicase_UvrD/REP"/>
</dbReference>
<organism evidence="8 9">
    <name type="scientific">Peribacillus castrilensis</name>
    <dbReference type="NCBI Taxonomy" id="2897690"/>
    <lineage>
        <taxon>Bacteria</taxon>
        <taxon>Bacillati</taxon>
        <taxon>Bacillota</taxon>
        <taxon>Bacilli</taxon>
        <taxon>Bacillales</taxon>
        <taxon>Bacillaceae</taxon>
        <taxon>Peribacillus</taxon>
    </lineage>
</organism>
<dbReference type="Gene3D" id="1.10.10.160">
    <property type="match status" value="1"/>
</dbReference>
<proteinExistence type="predicted"/>
<dbReference type="GO" id="GO:0005524">
    <property type="term" value="F:ATP binding"/>
    <property type="evidence" value="ECO:0007669"/>
    <property type="project" value="UniProtKB-UniRule"/>
</dbReference>
<reference evidence="8 9" key="1">
    <citation type="submission" date="2023-03" db="EMBL/GenBank/DDBJ databases">
        <title>Bacillus Genome Sequencing.</title>
        <authorList>
            <person name="Dunlap C."/>
        </authorList>
    </citation>
    <scope>NUCLEOTIDE SEQUENCE [LARGE SCALE GENOMIC DNA]</scope>
    <source>
        <strain evidence="8 9">B-41290</strain>
    </source>
</reference>
<evidence type="ECO:0000256" key="6">
    <source>
        <dbReference type="PROSITE-ProRule" id="PRU00560"/>
    </source>
</evidence>
<dbReference type="GO" id="GO:0016787">
    <property type="term" value="F:hydrolase activity"/>
    <property type="evidence" value="ECO:0007669"/>
    <property type="project" value="UniProtKB-UniRule"/>
</dbReference>
<keyword evidence="1 6" id="KW-0547">Nucleotide-binding</keyword>
<dbReference type="PANTHER" id="PTHR11070:SF2">
    <property type="entry name" value="ATP-DEPENDENT DNA HELICASE SRS2"/>
    <property type="match status" value="1"/>
</dbReference>
<evidence type="ECO:0000256" key="2">
    <source>
        <dbReference type="ARBA" id="ARBA00022801"/>
    </source>
</evidence>
<keyword evidence="5" id="KW-0238">DNA-binding</keyword>
<evidence type="ECO:0000256" key="4">
    <source>
        <dbReference type="ARBA" id="ARBA00022840"/>
    </source>
</evidence>
<feature type="domain" description="UvrD-like helicase ATP-binding" evidence="7">
    <location>
        <begin position="24"/>
        <end position="380"/>
    </location>
</feature>
<gene>
    <name evidence="8" type="ORF">P4706_24330</name>
</gene>
<dbReference type="InterPro" id="IPR027417">
    <property type="entry name" value="P-loop_NTPase"/>
</dbReference>
<evidence type="ECO:0000313" key="9">
    <source>
        <dbReference type="Proteomes" id="UP001307168"/>
    </source>
</evidence>
<keyword evidence="4 6" id="KW-0067">ATP-binding</keyword>
<evidence type="ECO:0000256" key="1">
    <source>
        <dbReference type="ARBA" id="ARBA00022741"/>
    </source>
</evidence>
<accession>A0AAW9NML1</accession>
<dbReference type="AlphaFoldDB" id="A0AAW9NML1"/>
<dbReference type="GO" id="GO:0043138">
    <property type="term" value="F:3'-5' DNA helicase activity"/>
    <property type="evidence" value="ECO:0007669"/>
    <property type="project" value="TreeGrafter"/>
</dbReference>
<dbReference type="EMBL" id="JARNBH010000029">
    <property type="protein sequence ID" value="MEC0276150.1"/>
    <property type="molecule type" value="Genomic_DNA"/>
</dbReference>
<dbReference type="Pfam" id="PF00580">
    <property type="entry name" value="UvrD-helicase"/>
    <property type="match status" value="1"/>
</dbReference>
<dbReference type="PROSITE" id="PS51198">
    <property type="entry name" value="UVRD_HELICASE_ATP_BIND"/>
    <property type="match status" value="1"/>
</dbReference>
<evidence type="ECO:0000313" key="8">
    <source>
        <dbReference type="EMBL" id="MEC0276150.1"/>
    </source>
</evidence>